<gene>
    <name evidence="3" type="ORF">CHUDEA5_4280</name>
    <name evidence="4" type="ORF">GY17_00001517</name>
</gene>
<keyword evidence="1" id="KW-0472">Membrane</keyword>
<dbReference type="VEuPathDB" id="CryptoDB:CHUDEA5_4280"/>
<dbReference type="EMBL" id="LN877951">
    <property type="protein sequence ID" value="CUV06314.1"/>
    <property type="molecule type" value="Genomic_DNA"/>
</dbReference>
<evidence type="ECO:0000256" key="1">
    <source>
        <dbReference type="SAM" id="Phobius"/>
    </source>
</evidence>
<feature type="transmembrane region" description="Helical" evidence="1">
    <location>
        <begin position="360"/>
        <end position="385"/>
    </location>
</feature>
<dbReference type="OrthoDB" id="342353at2759"/>
<organism evidence="3">
    <name type="scientific">Cryptosporidium hominis</name>
    <dbReference type="NCBI Taxonomy" id="237895"/>
    <lineage>
        <taxon>Eukaryota</taxon>
        <taxon>Sar</taxon>
        <taxon>Alveolata</taxon>
        <taxon>Apicomplexa</taxon>
        <taxon>Conoidasida</taxon>
        <taxon>Coccidia</taxon>
        <taxon>Eucoccidiorida</taxon>
        <taxon>Eimeriorina</taxon>
        <taxon>Cryptosporidiidae</taxon>
        <taxon>Cryptosporidium</taxon>
    </lineage>
</organism>
<keyword evidence="5" id="KW-1185">Reference proteome</keyword>
<dbReference type="EMBL" id="JTAI01000013">
    <property type="protein sequence ID" value="PPS96865.1"/>
    <property type="molecule type" value="Genomic_DNA"/>
</dbReference>
<protein>
    <submittedName>
        <fullName evidence="3">Uncharacterized protein</fullName>
    </submittedName>
</protein>
<evidence type="ECO:0000313" key="5">
    <source>
        <dbReference type="Proteomes" id="UP001429100"/>
    </source>
</evidence>
<feature type="signal peptide" evidence="2">
    <location>
        <begin position="1"/>
        <end position="20"/>
    </location>
</feature>
<name>A0A0S4TGB7_CRYHO</name>
<evidence type="ECO:0000256" key="2">
    <source>
        <dbReference type="SAM" id="SignalP"/>
    </source>
</evidence>
<reference evidence="4 5" key="3">
    <citation type="submission" date="2017-10" db="EMBL/GenBank/DDBJ databases">
        <title>Consistent, comparative and evidence-based genome annotation and re-annotation for the closely-related species, Cryptosporidium parvum, C. hominis and C. tyzzeri.</title>
        <authorList>
            <person name="Baptista R.P."/>
            <person name="Li Y."/>
            <person name="Sateriale A."/>
            <person name="Striepen B."/>
            <person name="Kissinger J.C."/>
        </authorList>
    </citation>
    <scope>NUCLEOTIDE SEQUENCE [LARGE SCALE GENOMIC DNA]</scope>
    <source>
        <strain evidence="4">30976</strain>
    </source>
</reference>
<keyword evidence="1" id="KW-0812">Transmembrane</keyword>
<dbReference type="VEuPathDB" id="CryptoDB:Chro.50415"/>
<evidence type="ECO:0000313" key="3">
    <source>
        <dbReference type="EMBL" id="CUV06314.1"/>
    </source>
</evidence>
<proteinExistence type="predicted"/>
<reference evidence="4 5" key="1">
    <citation type="submission" date="2014-11" db="EMBL/GenBank/DDBJ databases">
        <title>Comparative genomic analysis of Cryptosporidium hominis reveals occurrence of genetic recombination in virulent subtypes.</title>
        <authorList>
            <person name="Guo Y."/>
            <person name="Tang K."/>
            <person name="Frace M."/>
            <person name="Li N."/>
            <person name="Roellig D.M."/>
            <person name="Sammons S."/>
            <person name="Knipe K."/>
            <person name="Rowe L."/>
            <person name="Feng Y."/>
            <person name="Xiao L."/>
        </authorList>
    </citation>
    <scope>NUCLEOTIDE SEQUENCE [LARGE SCALE GENOMIC DNA]</scope>
    <source>
        <strain evidence="4">30976</strain>
    </source>
</reference>
<dbReference type="VEuPathDB" id="CryptoDB:GY17_00001517"/>
<reference evidence="3" key="2">
    <citation type="submission" date="2015-08" db="EMBL/GenBank/DDBJ databases">
        <authorList>
            <person name="Babu N.S."/>
            <person name="Beckwith C.J."/>
            <person name="Beseler K.G."/>
            <person name="Brison A."/>
            <person name="Carone J.V."/>
            <person name="Caskin T.P."/>
            <person name="Diamond M."/>
            <person name="Durham M.E."/>
            <person name="Foxe J.M."/>
            <person name="Go M."/>
            <person name="Henderson B.A."/>
            <person name="Jones I.B."/>
            <person name="McGettigan J.A."/>
            <person name="Micheletti S.J."/>
            <person name="Nasrallah M.E."/>
            <person name="Ortiz D."/>
            <person name="Piller C.R."/>
            <person name="Privatt S.R."/>
            <person name="Schneider S.L."/>
            <person name="Sharp S."/>
            <person name="Smith T.C."/>
            <person name="Stanton J.D."/>
            <person name="Ullery H.E."/>
            <person name="Wilson R.J."/>
            <person name="Serrano M.G."/>
            <person name="Buck G."/>
            <person name="Lee V."/>
            <person name="Wang Y."/>
            <person name="Carvalho R."/>
            <person name="Voegtly L."/>
            <person name="Shi R."/>
            <person name="Duckworth R."/>
            <person name="Johnson A."/>
            <person name="Loviza R."/>
            <person name="Walstead R."/>
            <person name="Shah Z."/>
            <person name="Kiflezghi M."/>
            <person name="Wade K."/>
            <person name="Ball S.L."/>
            <person name="Bradley K.W."/>
            <person name="Asai D.J."/>
            <person name="Bowman C.A."/>
            <person name="Russell D.A."/>
            <person name="Pope W.H."/>
            <person name="Jacobs-Sera D."/>
            <person name="Hendrix R.W."/>
            <person name="Hatfull G.F."/>
        </authorList>
    </citation>
    <scope>NUCLEOTIDE SEQUENCE [LARGE SCALE GENOMIC DNA]</scope>
</reference>
<keyword evidence="1" id="KW-1133">Transmembrane helix</keyword>
<sequence length="494" mass="56901">MDREFFVLLVIAILMGLRISCYKCDNQAVKNVKPIISELFDMLLENIEAKRKEEIQFNETFLKNGKDLNHYMDNNNKPTKLTKITNTIYEANQDKVEIIDREISILDGQMSLKLGIVVNLLYGNQSVLVLKQWNESYSKISKNYSLLCSSSNINSNFITNPSEYREIHNTNKNYLLFEMKQEISNVNEKTFLLCLSDSITSNHSIYITKLSFSSNNELKETNHYKEKNLNQFEELESKSDLVGNHEILELNQQENDDQILIRTKVPSGQSCSDFKLILLSNQKNPITNGELLPETKTTNYENICFWSLKLENTQFKDSNLLEIVQRHKNSGATFTVAKVNPTPINYKYGKRSQFMLSKSFLFKILLLVLNLIPVTLLTLGFYLIIAEIWTIISSKILENKKCLSNSIFKSSKCQQRTNVSNKTLSNRENDTNINWIDKRKETKPIQFSNFNIVTSKNLNSEESGFSSGENEPVVKSDPYRYFDSDCSISTHTGI</sequence>
<evidence type="ECO:0000313" key="4">
    <source>
        <dbReference type="EMBL" id="PPS96865.1"/>
    </source>
</evidence>
<feature type="chain" id="PRO_5006627769" evidence="2">
    <location>
        <begin position="21"/>
        <end position="494"/>
    </location>
</feature>
<dbReference type="AlphaFoldDB" id="A0A0S4TGB7"/>
<dbReference type="Proteomes" id="UP000199752">
    <property type="component" value="Chromosome 5"/>
</dbReference>
<dbReference type="VEuPathDB" id="CryptoDB:ChTU502y2012_374g0105"/>
<accession>A0A0S4TGB7</accession>
<keyword evidence="2" id="KW-0732">Signal</keyword>
<dbReference type="Proteomes" id="UP001429100">
    <property type="component" value="Unassembled WGS sequence"/>
</dbReference>